<keyword evidence="2" id="KW-0812">Transmembrane</keyword>
<dbReference type="HOGENOM" id="CLU_945765_0_0_9"/>
<protein>
    <submittedName>
        <fullName evidence="5">Uncharacterized protein</fullName>
    </submittedName>
</protein>
<feature type="domain" description="Zinc-ribbon" evidence="3">
    <location>
        <begin position="3"/>
        <end position="24"/>
    </location>
</feature>
<keyword evidence="2" id="KW-0472">Membrane</keyword>
<feature type="region of interest" description="Disordered" evidence="1">
    <location>
        <begin position="66"/>
        <end position="129"/>
    </location>
</feature>
<feature type="compositionally biased region" description="Basic and acidic residues" evidence="1">
    <location>
        <begin position="88"/>
        <end position="98"/>
    </location>
</feature>
<evidence type="ECO:0000259" key="4">
    <source>
        <dbReference type="Pfam" id="PF25302"/>
    </source>
</evidence>
<dbReference type="Proteomes" id="UP000005753">
    <property type="component" value="Chromosome"/>
</dbReference>
<organism evidence="5 6">
    <name type="scientific">Eubacterium cellulosolvens (strain ATCC 43171 / JCM 9499 / 6)</name>
    <name type="common">Cillobacterium cellulosolvens</name>
    <dbReference type="NCBI Taxonomy" id="633697"/>
    <lineage>
        <taxon>Bacteria</taxon>
        <taxon>Bacillati</taxon>
        <taxon>Bacillota</taxon>
        <taxon>Clostridia</taxon>
        <taxon>Eubacteriales</taxon>
        <taxon>Eubacteriaceae</taxon>
        <taxon>Eubacterium</taxon>
    </lineage>
</organism>
<accession>I5ATJ0</accession>
<name>I5ATJ0_EUBC6</name>
<dbReference type="SUPFAM" id="SSF49785">
    <property type="entry name" value="Galactose-binding domain-like"/>
    <property type="match status" value="1"/>
</dbReference>
<reference evidence="5 6" key="1">
    <citation type="submission" date="2010-08" db="EMBL/GenBank/DDBJ databases">
        <authorList>
            <consortium name="US DOE Joint Genome Institute (JGI-PGF)"/>
            <person name="Lucas S."/>
            <person name="Copeland A."/>
            <person name="Lapidus A."/>
            <person name="Cheng J.-F."/>
            <person name="Bruce D."/>
            <person name="Goodwin L."/>
            <person name="Pitluck S."/>
            <person name="Land M.L."/>
            <person name="Hauser L."/>
            <person name="Chang Y.-J."/>
            <person name="Anderson I.J."/>
            <person name="Johnson E."/>
            <person name="Mulhopadhyay B."/>
            <person name="Kyrpides N."/>
            <person name="Woyke T.J."/>
        </authorList>
    </citation>
    <scope>NUCLEOTIDE SEQUENCE [LARGE SCALE GENOMIC DNA]</scope>
    <source>
        <strain evidence="5 6">6</strain>
    </source>
</reference>
<dbReference type="InterPro" id="IPR057561">
    <property type="entry name" value="NADase_transloc"/>
</dbReference>
<feature type="compositionally biased region" description="Pro residues" evidence="1">
    <location>
        <begin position="117"/>
        <end position="127"/>
    </location>
</feature>
<reference evidence="5 6" key="2">
    <citation type="submission" date="2012-02" db="EMBL/GenBank/DDBJ databases">
        <title>Improved High-Quality Draft sequence of Eubacterium cellulosolvens 6.</title>
        <authorList>
            <consortium name="US DOE Joint Genome Institute"/>
            <person name="Lucas S."/>
            <person name="Han J."/>
            <person name="Lapidus A."/>
            <person name="Cheng J.-F."/>
            <person name="Goodwin L."/>
            <person name="Pitluck S."/>
            <person name="Peters L."/>
            <person name="Mikhailova N."/>
            <person name="Gu W."/>
            <person name="Detter J.C."/>
            <person name="Han C."/>
            <person name="Tapia R."/>
            <person name="Land M."/>
            <person name="Hauser L."/>
            <person name="Kyrpides N."/>
            <person name="Ivanova N."/>
            <person name="Pagani I."/>
            <person name="Johnson E."/>
            <person name="Mukhopadhyay B."/>
            <person name="Anderson I."/>
            <person name="Woyke T."/>
        </authorList>
    </citation>
    <scope>NUCLEOTIDE SEQUENCE [LARGE SCALE GENOMIC DNA]</scope>
    <source>
        <strain evidence="5 6">6</strain>
    </source>
</reference>
<evidence type="ECO:0000256" key="1">
    <source>
        <dbReference type="SAM" id="MobiDB-lite"/>
    </source>
</evidence>
<evidence type="ECO:0000313" key="6">
    <source>
        <dbReference type="Proteomes" id="UP000005753"/>
    </source>
</evidence>
<dbReference type="EMBL" id="CM001487">
    <property type="protein sequence ID" value="EIM57113.1"/>
    <property type="molecule type" value="Genomic_DNA"/>
</dbReference>
<dbReference type="STRING" id="633697.EubceDRAFT1_1298"/>
<keyword evidence="6" id="KW-1185">Reference proteome</keyword>
<dbReference type="NCBIfam" id="NF047619">
    <property type="entry name" value="NADase_discoid"/>
    <property type="match status" value="1"/>
</dbReference>
<evidence type="ECO:0000256" key="2">
    <source>
        <dbReference type="SAM" id="Phobius"/>
    </source>
</evidence>
<dbReference type="eggNOG" id="ENOG5032XBI">
    <property type="taxonomic scope" value="Bacteria"/>
</dbReference>
<keyword evidence="2" id="KW-1133">Transmembrane helix</keyword>
<feature type="transmembrane region" description="Helical" evidence="2">
    <location>
        <begin position="36"/>
        <end position="58"/>
    </location>
</feature>
<proteinExistence type="predicted"/>
<feature type="domain" description="NAD glycohydrolase translocation F5/8 type C" evidence="4">
    <location>
        <begin position="153"/>
        <end position="289"/>
    </location>
</feature>
<dbReference type="Pfam" id="PF13240">
    <property type="entry name" value="Zn_Ribbon_1"/>
    <property type="match status" value="1"/>
</dbReference>
<dbReference type="Pfam" id="PF25302">
    <property type="entry name" value="NADase_transloc"/>
    <property type="match status" value="1"/>
</dbReference>
<evidence type="ECO:0000313" key="5">
    <source>
        <dbReference type="EMBL" id="EIM57113.1"/>
    </source>
</evidence>
<sequence>MRCPYCGRKNPNDARRCIRCGRRLNGVRERRREQKILILGILLIILILAAGIAAMLGMSKILKSGEENSNQPQKVKIVTTPKPVTQDSSEREIREAQKGGEAPVPDPDLQVTSTPIPTEPPQEPSPAPDLVTAALADDNRKDEIASMGYSLVEVSSAEASSTIQQDGVDNSPIVLTDGYQWSSWQDGVDGDGIGENITLHFDKTYNVKFLVLRLGNWYSSGAYYAPNGRPQTMTFELGTRKFQVTFPDEMKEFCVELSEEVEASSLKMTIDGVYKGTQYDDTCINEVDLYGAPQ</sequence>
<gene>
    <name evidence="5" type="ORF">EubceDRAFT1_1298</name>
</gene>
<dbReference type="InterPro" id="IPR026870">
    <property type="entry name" value="Zinc_ribbon_dom"/>
</dbReference>
<dbReference type="OrthoDB" id="85718at2"/>
<evidence type="ECO:0000259" key="3">
    <source>
        <dbReference type="Pfam" id="PF13240"/>
    </source>
</evidence>
<dbReference type="AlphaFoldDB" id="I5ATJ0"/>
<dbReference type="InterPro" id="IPR008979">
    <property type="entry name" value="Galactose-bd-like_sf"/>
</dbReference>